<dbReference type="Proteomes" id="UP000828941">
    <property type="component" value="Chromosome 12"/>
</dbReference>
<proteinExistence type="predicted"/>
<keyword evidence="2" id="KW-1185">Reference proteome</keyword>
<dbReference type="EMBL" id="CM039437">
    <property type="protein sequence ID" value="KAI4307225.1"/>
    <property type="molecule type" value="Genomic_DNA"/>
</dbReference>
<protein>
    <submittedName>
        <fullName evidence="1">Uncharacterized protein</fullName>
    </submittedName>
</protein>
<organism evidence="1 2">
    <name type="scientific">Bauhinia variegata</name>
    <name type="common">Purple orchid tree</name>
    <name type="synonym">Phanera variegata</name>
    <dbReference type="NCBI Taxonomy" id="167791"/>
    <lineage>
        <taxon>Eukaryota</taxon>
        <taxon>Viridiplantae</taxon>
        <taxon>Streptophyta</taxon>
        <taxon>Embryophyta</taxon>
        <taxon>Tracheophyta</taxon>
        <taxon>Spermatophyta</taxon>
        <taxon>Magnoliopsida</taxon>
        <taxon>eudicotyledons</taxon>
        <taxon>Gunneridae</taxon>
        <taxon>Pentapetalae</taxon>
        <taxon>rosids</taxon>
        <taxon>fabids</taxon>
        <taxon>Fabales</taxon>
        <taxon>Fabaceae</taxon>
        <taxon>Cercidoideae</taxon>
        <taxon>Cercideae</taxon>
        <taxon>Bauhiniinae</taxon>
        <taxon>Bauhinia</taxon>
    </lineage>
</organism>
<comment type="caution">
    <text evidence="1">The sequence shown here is derived from an EMBL/GenBank/DDBJ whole genome shotgun (WGS) entry which is preliminary data.</text>
</comment>
<evidence type="ECO:0000313" key="1">
    <source>
        <dbReference type="EMBL" id="KAI4307225.1"/>
    </source>
</evidence>
<name>A0ACB9LBP1_BAUVA</name>
<gene>
    <name evidence="1" type="ORF">L6164_030435</name>
</gene>
<sequence length="2138" mass="236086">MDHSPHFLHQHARRVPVLPHNPRHPQFPQDPNFQNPRPHHCPPPSAPALQTPPPPPPLSYRTIHTPLPPRPYNPPHQSQFVFNTPYYGHHPVEDDRPVSADQHHGFSHPLSHKLPVFGNPENRYGVCNPPKVLAYNRLSSPYPPLVFDRESPQHSFDRKLRYDSECRSRLRIDGIDGHEANVRENIVWSRGDEIYHRRGDFASNNDTSSGDFGILSGQCTSSRGVDSKSGGYVHLSGLERGNEISRGNRRDGRGESKRWINDRKAPRGLHDLSLELDTNDIDAGASDSVRFMSGKREYYGSELGRYNNRGNREGAHELIRTPKKQIQKKSALLRIQTFKPNYRNREIEQLHYTGYSDDSNSNSLRGKEQLEYSGYDMKPGEREGSPVELDISFKSNSLVAKAIVSSSSSAIVSGTDMAAYSDTDLIPIQKKEKVMVTDGDSSDLQSPKLSNGAVSLTKSPCIVSDTSSSGKDLNLQKNVSSGHSHTQHTQTCSNAAHNSQGKNEMVQSPKGTVSGGITNICSSNASSRVAKKKKIVKRVVKKVVLNSNSLMSSSLSASTHDRTVQEDNATVNPSFACSSDKIETSMKEKITTDGKLPMLECLQSYKGNLLPENEKEDVSLLSVHSRSQECSTDEDSHKGEIARIERSGNISISPSHTSSNKDKKSDSECLDAVNFHGVLQSLPNTGKVTNSLHGSVFSDINDVRDVKEQFYQNEVSVSASNVGYSENRHHAGDVVNCRLWNSVDNVISTDLNTSNFSDDRVSGFSSNDLMNNLLEKITVCDRDKEGIVFKAYCKIKVPTINTILEENPETSISVPSHGSLSLGEMRNQNGPECLKNARAHKQDSDNGSTNSDDNITVSHCGIMHDFGKQVSMSYENFTTENFPNFKISDGFGEEDTNKINKRKVRNHLDLSSSMLEDVSSETLNPISLPYVVDTALSLSLKDQIPSEVSNSAIQRLDFSFFSVEGVTVLNGKKRVSEDNVVGGNNGNDSGNGTLLVSERMKARASQPNFTPFRAEFSDAIVVTKSCAEVPVGICDNQEHQKEGVAESRMAILSVAPSIHYPEDTSKLPDHNLVGGSFGPMNAIRENVSSECLELQHPSIGSRLILEDMVIQNVKSASYPMLEAKEQENATLIVPTNNSQNDILDIRNFTGEKMDVQAEEEIVSPIETPQCKTSSELQFRDFVQRSLSADMGCHDLTVEDDLPLEKMYPSSPAEGDGVTANSNSGDELVGAIPDVQSDMHYPGAALEEPDRKISDCQAIYAENSSGDEENLDSKSIVEHGSDLPASTSSTHHIVKNLKSDVHNNPIMGKILPESLQVSSKVSTLGLNSSSSELNGGKNQPDSVTSRTFQSHSSRIFSASKASTSSTHVSTLQTWHRTVANSPASLPASKPASGSLPPKRPISVKKGNLQNTSYIRKGNSLVRKPTPTAALPQVSPVNQLPSLGLDESRKSNRSERRIDVTDQPNLLKTGVINDPLERQRTPKLPIDTKSPNSAATSLEDNRLSPLVEPLFYGCPEGALYAGKFPEINDMPNSVEDVLKCSGIPENQTGPSNDGESQIEGNDGNLSPLNTNRIVYVKRKSNQLVATSSSCDLSVSADDNAQTSSSGGDYKRSKDQLVITAFEGQINQTAAMPNRTVKSDGQGACKVLCNRRFSKRRSHKTSGRSCNPLRVSLAWTLCGTKSIKKDRESAFREKVLPHWFPWKRATYLRSFVHNLAVSSNSSSSYAIRKLLLLRKRNTVYTKSTCGFSLWKSKVLGVAGSSLKWSKSIERRSKKASEEATLSVAAVERKKREQKDAASISSGAKRERIFRIGSIRYRMDPSRRTLQRISDDESFSSASTEPGPDGKRTYIPRRLVIGNNEYVRIGNGSQLIRDPKKRTRMLANEKIRWSLHTARQRLARKKQYCQFFSRFGKCNKDGGKCPYIHDPSKIAVCTKFLNGLCSTPNCKLTHKVIPERMPDCSYFLQGLCTNRNCPYRHVNVNPKASICEQFLRGYCAHGNECRKKHSYVCPTFEATGTCAQGNKCKLHHPKTPSKGKKGKRSEERNCKGRYFGSIPIDLSEPGMMVAPPRQCEQSSDNLEGELSDYISLDVVEEELAESIGQAYKRAKFCDSDSMDLHLDDVDELIKPVRIMKENFLALSSPL</sequence>
<reference evidence="1 2" key="1">
    <citation type="journal article" date="2022" name="DNA Res.">
        <title>Chromosomal-level genome assembly of the orchid tree Bauhinia variegata (Leguminosae; Cercidoideae) supports the allotetraploid origin hypothesis of Bauhinia.</title>
        <authorList>
            <person name="Zhong Y."/>
            <person name="Chen Y."/>
            <person name="Zheng D."/>
            <person name="Pang J."/>
            <person name="Liu Y."/>
            <person name="Luo S."/>
            <person name="Meng S."/>
            <person name="Qian L."/>
            <person name="Wei D."/>
            <person name="Dai S."/>
            <person name="Zhou R."/>
        </authorList>
    </citation>
    <scope>NUCLEOTIDE SEQUENCE [LARGE SCALE GENOMIC DNA]</scope>
    <source>
        <strain evidence="1">BV-YZ2020</strain>
    </source>
</reference>
<accession>A0ACB9LBP1</accession>
<evidence type="ECO:0000313" key="2">
    <source>
        <dbReference type="Proteomes" id="UP000828941"/>
    </source>
</evidence>